<evidence type="ECO:0000256" key="5">
    <source>
        <dbReference type="SAM" id="Coils"/>
    </source>
</evidence>
<dbReference type="GO" id="GO:0003700">
    <property type="term" value="F:DNA-binding transcription factor activity"/>
    <property type="evidence" value="ECO:0007669"/>
    <property type="project" value="InterPro"/>
</dbReference>
<dbReference type="CDD" id="cd00592">
    <property type="entry name" value="HTH_MerR-like"/>
    <property type="match status" value="1"/>
</dbReference>
<evidence type="ECO:0000256" key="1">
    <source>
        <dbReference type="ARBA" id="ARBA00022491"/>
    </source>
</evidence>
<evidence type="ECO:0000259" key="6">
    <source>
        <dbReference type="PROSITE" id="PS50937"/>
    </source>
</evidence>
<dbReference type="Pfam" id="PF13411">
    <property type="entry name" value="MerR_1"/>
    <property type="match status" value="1"/>
</dbReference>
<reference evidence="7 8" key="1">
    <citation type="submission" date="2017-01" db="EMBL/GenBank/DDBJ databases">
        <title>Bacillus cereus isolates.</title>
        <authorList>
            <person name="Beno S.M."/>
        </authorList>
    </citation>
    <scope>NUCLEOTIDE SEQUENCE [LARGE SCALE GENOMIC DNA]</scope>
    <source>
        <strain evidence="7 8">FSL W7-1108</strain>
    </source>
</reference>
<dbReference type="InterPro" id="IPR000551">
    <property type="entry name" value="MerR-type_HTH_dom"/>
</dbReference>
<dbReference type="InterPro" id="IPR011256">
    <property type="entry name" value="Reg_factor_effector_dom_sf"/>
</dbReference>
<evidence type="ECO:0000313" key="8">
    <source>
        <dbReference type="Proteomes" id="UP000190696"/>
    </source>
</evidence>
<sequence>MDSYKLTKSDVIKIFNTTKETLRFYEEKGLVQPKVGKNNYRLYGNEDLQRISQIFFCKNMGFSIEEIDLVINKRNIINNMNILQNKKNEIETEIHRFMEVQKKITRLLDLLRNRSRNFNKIQSVYFEERKYYHIKGENFNSVKSFFDKFRSIFKQGELFQEQFITMCPIKNFFNDDLGLSVYYPVLNDTEIEHVDILSIPAGNYLCVDYVCTEGHMDEARRQIYTNIKDYIKRNGLQFRSCDVIESDLHGLNLFYPEGQIIMNMQIPVEEKSKHQEK</sequence>
<proteinExistence type="predicted"/>
<dbReference type="EMBL" id="MUAI01000100">
    <property type="protein sequence ID" value="OOR01167.1"/>
    <property type="molecule type" value="Genomic_DNA"/>
</dbReference>
<evidence type="ECO:0000313" key="7">
    <source>
        <dbReference type="EMBL" id="OOR01167.1"/>
    </source>
</evidence>
<dbReference type="RefSeq" id="WP_078177502.1">
    <property type="nucleotide sequence ID" value="NZ_JBCMNA010000012.1"/>
</dbReference>
<accession>A0A1S9SU10</accession>
<comment type="caution">
    <text evidence="7">The sequence shown here is derived from an EMBL/GenBank/DDBJ whole genome shotgun (WGS) entry which is preliminary data.</text>
</comment>
<keyword evidence="3" id="KW-0238">DNA-binding</keyword>
<dbReference type="PROSITE" id="PS50937">
    <property type="entry name" value="HTH_MERR_2"/>
    <property type="match status" value="1"/>
</dbReference>
<dbReference type="PRINTS" id="PR00040">
    <property type="entry name" value="HTHMERR"/>
</dbReference>
<dbReference type="PANTHER" id="PTHR30204">
    <property type="entry name" value="REDOX-CYCLING DRUG-SENSING TRANSCRIPTIONAL ACTIVATOR SOXR"/>
    <property type="match status" value="1"/>
</dbReference>
<keyword evidence="2" id="KW-0805">Transcription regulation</keyword>
<gene>
    <name evidence="7" type="ORF">BW900_30925</name>
</gene>
<evidence type="ECO:0000256" key="4">
    <source>
        <dbReference type="ARBA" id="ARBA00023163"/>
    </source>
</evidence>
<dbReference type="AlphaFoldDB" id="A0A1S9SU10"/>
<name>A0A1S9SU10_BACMY</name>
<dbReference type="SUPFAM" id="SSF46955">
    <property type="entry name" value="Putative DNA-binding domain"/>
    <property type="match status" value="1"/>
</dbReference>
<protein>
    <submittedName>
        <fullName evidence="7">MerR family transcriptional regulator</fullName>
    </submittedName>
</protein>
<keyword evidence="4" id="KW-0804">Transcription</keyword>
<feature type="domain" description="HTH merR-type" evidence="6">
    <location>
        <begin position="18"/>
        <end position="73"/>
    </location>
</feature>
<feature type="coiled-coil region" evidence="5">
    <location>
        <begin position="73"/>
        <end position="100"/>
    </location>
</feature>
<evidence type="ECO:0000256" key="2">
    <source>
        <dbReference type="ARBA" id="ARBA00023015"/>
    </source>
</evidence>
<evidence type="ECO:0000256" key="3">
    <source>
        <dbReference type="ARBA" id="ARBA00023125"/>
    </source>
</evidence>
<keyword evidence="1" id="KW-0678">Repressor</keyword>
<dbReference type="Proteomes" id="UP000190696">
    <property type="component" value="Unassembled WGS sequence"/>
</dbReference>
<dbReference type="PANTHER" id="PTHR30204:SF69">
    <property type="entry name" value="MERR-FAMILY TRANSCRIPTIONAL REGULATOR"/>
    <property type="match status" value="1"/>
</dbReference>
<dbReference type="SUPFAM" id="SSF55136">
    <property type="entry name" value="Probable bacterial effector-binding domain"/>
    <property type="match status" value="1"/>
</dbReference>
<dbReference type="Gene3D" id="1.10.1660.10">
    <property type="match status" value="1"/>
</dbReference>
<dbReference type="GO" id="GO:0003677">
    <property type="term" value="F:DNA binding"/>
    <property type="evidence" value="ECO:0007669"/>
    <property type="project" value="UniProtKB-KW"/>
</dbReference>
<dbReference type="InterPro" id="IPR009061">
    <property type="entry name" value="DNA-bd_dom_put_sf"/>
</dbReference>
<dbReference type="InterPro" id="IPR047057">
    <property type="entry name" value="MerR_fam"/>
</dbReference>
<dbReference type="Gene3D" id="3.20.80.10">
    <property type="entry name" value="Regulatory factor, effector binding domain"/>
    <property type="match status" value="1"/>
</dbReference>
<keyword evidence="5" id="KW-0175">Coiled coil</keyword>
<organism evidence="7 8">
    <name type="scientific">Bacillus mycoides</name>
    <dbReference type="NCBI Taxonomy" id="1405"/>
    <lineage>
        <taxon>Bacteria</taxon>
        <taxon>Bacillati</taxon>
        <taxon>Bacillota</taxon>
        <taxon>Bacilli</taxon>
        <taxon>Bacillales</taxon>
        <taxon>Bacillaceae</taxon>
        <taxon>Bacillus</taxon>
        <taxon>Bacillus cereus group</taxon>
    </lineage>
</organism>
<dbReference type="SMART" id="SM00422">
    <property type="entry name" value="HTH_MERR"/>
    <property type="match status" value="1"/>
</dbReference>